<keyword evidence="2" id="KW-1185">Reference proteome</keyword>
<evidence type="ECO:0000313" key="2">
    <source>
        <dbReference type="Proteomes" id="UP001529491"/>
    </source>
</evidence>
<gene>
    <name evidence="1" type="ORF">RGE70_05730</name>
</gene>
<sequence>MIYYFPHIPKAGGTTLRKIFYNAFGPERCLKIWNGFNSDCDAESFALFDKFNEFDCIVGHLSLPSFLLNKYAAEMLKQGEVKVITSIREPMERLISQYNYTKLNKKHPHYHRIQNVEIEQYLLNQPCNQQSTFLAIDNVNVVGNISVCNVENSIPFFANYLSKIVGRDVSTNVVPTNLTRDLDPSASLYDVEDISEDVKLQFKANHSLDYQLYERLK</sequence>
<name>A0ABZ0K1H8_9GAMM</name>
<reference evidence="1 2" key="1">
    <citation type="submission" date="2023-10" db="EMBL/GenBank/DDBJ databases">
        <title>Complete genome sequence of Shewanella sp. DAU334.</title>
        <authorList>
            <person name="Lee Y.-S."/>
            <person name="Jeong H.-R."/>
            <person name="Hwang E.-J."/>
            <person name="Choi Y.-L."/>
            <person name="Kim G.-D."/>
        </authorList>
    </citation>
    <scope>NUCLEOTIDE SEQUENCE [LARGE SCALE GENOMIC DNA]</scope>
    <source>
        <strain evidence="1 2">DAU334</strain>
    </source>
</reference>
<organism evidence="1 2">
    <name type="scientific">Shewanella youngdeokensis</name>
    <dbReference type="NCBI Taxonomy" id="2999068"/>
    <lineage>
        <taxon>Bacteria</taxon>
        <taxon>Pseudomonadati</taxon>
        <taxon>Pseudomonadota</taxon>
        <taxon>Gammaproteobacteria</taxon>
        <taxon>Alteromonadales</taxon>
        <taxon>Shewanellaceae</taxon>
        <taxon>Shewanella</taxon>
    </lineage>
</organism>
<dbReference type="SUPFAM" id="SSF52540">
    <property type="entry name" value="P-loop containing nucleoside triphosphate hydrolases"/>
    <property type="match status" value="1"/>
</dbReference>
<dbReference type="InterPro" id="IPR005331">
    <property type="entry name" value="Sulfotransferase"/>
</dbReference>
<dbReference type="InterPro" id="IPR027417">
    <property type="entry name" value="P-loop_NTPase"/>
</dbReference>
<dbReference type="Gene3D" id="3.40.50.300">
    <property type="entry name" value="P-loop containing nucleotide triphosphate hydrolases"/>
    <property type="match status" value="1"/>
</dbReference>
<dbReference type="Proteomes" id="UP001529491">
    <property type="component" value="Chromosome"/>
</dbReference>
<dbReference type="Pfam" id="PF03567">
    <property type="entry name" value="Sulfotransfer_2"/>
    <property type="match status" value="1"/>
</dbReference>
<accession>A0ABZ0K1H8</accession>
<dbReference type="EMBL" id="CP136522">
    <property type="protein sequence ID" value="WOT06298.1"/>
    <property type="molecule type" value="Genomic_DNA"/>
</dbReference>
<evidence type="ECO:0000313" key="1">
    <source>
        <dbReference type="EMBL" id="WOT06298.1"/>
    </source>
</evidence>
<proteinExistence type="predicted"/>
<protein>
    <submittedName>
        <fullName evidence="1">Sulfotransferase family 2 domain-containing protein</fullName>
    </submittedName>
</protein>
<dbReference type="RefSeq" id="WP_310470572.1">
    <property type="nucleotide sequence ID" value="NZ_CP136522.1"/>
</dbReference>